<reference evidence="2 3" key="1">
    <citation type="submission" date="2015-09" db="EMBL/GenBank/DDBJ databases">
        <title>Sorangium comparison.</title>
        <authorList>
            <person name="Zaburannyi N."/>
            <person name="Bunk B."/>
            <person name="Overmann J."/>
            <person name="Mueller R."/>
        </authorList>
    </citation>
    <scope>NUCLEOTIDE SEQUENCE [LARGE SCALE GENOMIC DNA]</scope>
    <source>
        <strain evidence="2 3">So ceGT47</strain>
    </source>
</reference>
<accession>A0A4V0NET3</accession>
<gene>
    <name evidence="2" type="ORF">SOCEGT47_078560</name>
</gene>
<evidence type="ECO:0000313" key="3">
    <source>
        <dbReference type="Proteomes" id="UP000295781"/>
    </source>
</evidence>
<evidence type="ECO:0000313" key="2">
    <source>
        <dbReference type="EMBL" id="AUX27272.1"/>
    </source>
</evidence>
<name>A0A4V0NET3_SORCE</name>
<feature type="region of interest" description="Disordered" evidence="1">
    <location>
        <begin position="1"/>
        <end position="189"/>
    </location>
</feature>
<dbReference type="Proteomes" id="UP000295781">
    <property type="component" value="Chromosome"/>
</dbReference>
<feature type="compositionally biased region" description="Basic residues" evidence="1">
    <location>
        <begin position="35"/>
        <end position="51"/>
    </location>
</feature>
<dbReference type="EMBL" id="CP012670">
    <property type="protein sequence ID" value="AUX27272.1"/>
    <property type="molecule type" value="Genomic_DNA"/>
</dbReference>
<protein>
    <submittedName>
        <fullName evidence="2">Uncharacterized protein</fullName>
    </submittedName>
</protein>
<organism evidence="2 3">
    <name type="scientific">Sorangium cellulosum</name>
    <name type="common">Polyangium cellulosum</name>
    <dbReference type="NCBI Taxonomy" id="56"/>
    <lineage>
        <taxon>Bacteria</taxon>
        <taxon>Pseudomonadati</taxon>
        <taxon>Myxococcota</taxon>
        <taxon>Polyangia</taxon>
        <taxon>Polyangiales</taxon>
        <taxon>Polyangiaceae</taxon>
        <taxon>Sorangium</taxon>
    </lineage>
</organism>
<feature type="compositionally biased region" description="Basic and acidic residues" evidence="1">
    <location>
        <begin position="138"/>
        <end position="165"/>
    </location>
</feature>
<proteinExistence type="predicted"/>
<feature type="compositionally biased region" description="Low complexity" evidence="1">
    <location>
        <begin position="1"/>
        <end position="15"/>
    </location>
</feature>
<evidence type="ECO:0000256" key="1">
    <source>
        <dbReference type="SAM" id="MobiDB-lite"/>
    </source>
</evidence>
<sequence length="286" mass="30939">MRAGSSAKPSASPGACGQECGRAASADRTFVSNRNVRRVSRPNRRPNRARRASSGASATRRRAPERRRDGSSAMRRRPAPPGVQVVPGGATRRRSRSSLYNRTRRGGGIARATARSTARRLASDGGRHGRMRPAGPGGEREAAPARPRRPEVASRRDRLTGDHRRAPARAFTPGGSRRRPARERIGHQKSAASIASLAAILPQVRGEGAERIVVGPVVVESPLSPALQDASLDEPFQVMAQRRGRKADVLLDRTCGCPLLASLNHEAQHIQSHRVAQRRELSSMMV</sequence>
<dbReference type="AlphaFoldDB" id="A0A4V0NET3"/>
<feature type="compositionally biased region" description="Low complexity" evidence="1">
    <location>
        <begin position="110"/>
        <end position="120"/>
    </location>
</feature>